<evidence type="ECO:0000313" key="3">
    <source>
        <dbReference type="Proteomes" id="UP000020681"/>
    </source>
</evidence>
<organism evidence="2 3">
    <name type="scientific">Mycobacterium ulcerans str. Harvey</name>
    <dbReference type="NCBI Taxonomy" id="1299332"/>
    <lineage>
        <taxon>Bacteria</taxon>
        <taxon>Bacillati</taxon>
        <taxon>Actinomycetota</taxon>
        <taxon>Actinomycetes</taxon>
        <taxon>Mycobacteriales</taxon>
        <taxon>Mycobacteriaceae</taxon>
        <taxon>Mycobacterium</taxon>
        <taxon>Mycobacterium ulcerans group</taxon>
    </lineage>
</organism>
<keyword evidence="3" id="KW-1185">Reference proteome</keyword>
<dbReference type="InterPro" id="IPR014030">
    <property type="entry name" value="Ketoacyl_synth_N"/>
</dbReference>
<dbReference type="Pfam" id="PF00109">
    <property type="entry name" value="ketoacyl-synt"/>
    <property type="match status" value="1"/>
</dbReference>
<dbReference type="InterPro" id="IPR016039">
    <property type="entry name" value="Thiolase-like"/>
</dbReference>
<accession>A0ABN0QPE7</accession>
<sequence>MSNDQRFGMAPFLMTSKGLTPRSSELTLRSWSMDPQQRLMLELTWAALEDARIVPEHLSGSSRGVYRRHER</sequence>
<name>A0ABN0QPE7_MYCUL</name>
<proteinExistence type="predicted"/>
<dbReference type="Gene3D" id="3.40.47.10">
    <property type="match status" value="1"/>
</dbReference>
<gene>
    <name evidence="2" type="ORF">I551_7013</name>
</gene>
<dbReference type="EMBL" id="JAOL01000171">
    <property type="protein sequence ID" value="EUA86530.1"/>
    <property type="molecule type" value="Genomic_DNA"/>
</dbReference>
<dbReference type="Proteomes" id="UP000020681">
    <property type="component" value="Unassembled WGS sequence"/>
</dbReference>
<reference evidence="2 3" key="1">
    <citation type="submission" date="2014-01" db="EMBL/GenBank/DDBJ databases">
        <authorList>
            <person name="Dobos K."/>
            <person name="Lenaerts A."/>
            <person name="Ordway D."/>
            <person name="DeGroote M.A."/>
            <person name="Parker T."/>
            <person name="Sizemore C."/>
            <person name="Tallon L.J."/>
            <person name="Sadzewicz L.K."/>
            <person name="Sengamalay N."/>
            <person name="Fraser C.M."/>
            <person name="Hine E."/>
            <person name="Shefchek K.A."/>
            <person name="Das S.P."/>
            <person name="Tettelin H."/>
        </authorList>
    </citation>
    <scope>NUCLEOTIDE SEQUENCE [LARGE SCALE GENOMIC DNA]</scope>
    <source>
        <strain evidence="2 3">Harvey</strain>
    </source>
</reference>
<protein>
    <submittedName>
        <fullName evidence="2">Beta-ketoacyl synthase, N-terminal domain protein</fullName>
    </submittedName>
</protein>
<evidence type="ECO:0000313" key="2">
    <source>
        <dbReference type="EMBL" id="EUA86530.1"/>
    </source>
</evidence>
<comment type="caution">
    <text evidence="2">The sequence shown here is derived from an EMBL/GenBank/DDBJ whole genome shotgun (WGS) entry which is preliminary data.</text>
</comment>
<feature type="domain" description="Beta-ketoacyl synthase-like N-terminal" evidence="1">
    <location>
        <begin position="30"/>
        <end position="66"/>
    </location>
</feature>
<evidence type="ECO:0000259" key="1">
    <source>
        <dbReference type="Pfam" id="PF00109"/>
    </source>
</evidence>
<dbReference type="SUPFAM" id="SSF53901">
    <property type="entry name" value="Thiolase-like"/>
    <property type="match status" value="1"/>
</dbReference>